<reference evidence="2" key="1">
    <citation type="journal article" date="2014" name="Front. Microbiol.">
        <title>High frequency of phylogenetically diverse reductive dehalogenase-homologous genes in deep subseafloor sedimentary metagenomes.</title>
        <authorList>
            <person name="Kawai M."/>
            <person name="Futagami T."/>
            <person name="Toyoda A."/>
            <person name="Takaki Y."/>
            <person name="Nishi S."/>
            <person name="Hori S."/>
            <person name="Arai W."/>
            <person name="Tsubouchi T."/>
            <person name="Morono Y."/>
            <person name="Uchiyama I."/>
            <person name="Ito T."/>
            <person name="Fujiyama A."/>
            <person name="Inagaki F."/>
            <person name="Takami H."/>
        </authorList>
    </citation>
    <scope>NUCLEOTIDE SEQUENCE</scope>
    <source>
        <strain evidence="2">Expedition CK06-06</strain>
    </source>
</reference>
<gene>
    <name evidence="2" type="ORF">S01H4_56283</name>
</gene>
<evidence type="ECO:0000313" key="2">
    <source>
        <dbReference type="EMBL" id="GAH12655.1"/>
    </source>
</evidence>
<sequence>MQNAIDYAKQHSFDVVVCGHTHYPEDRIVDGIRYINTGAWTEQPSFYLLVKNEEISLKIAEE</sequence>
<dbReference type="AlphaFoldDB" id="X1DWT1"/>
<dbReference type="Gene3D" id="3.60.21.10">
    <property type="match status" value="1"/>
</dbReference>
<dbReference type="Pfam" id="PF12850">
    <property type="entry name" value="Metallophos_2"/>
    <property type="match status" value="1"/>
</dbReference>
<dbReference type="InterPro" id="IPR029052">
    <property type="entry name" value="Metallo-depent_PP-like"/>
</dbReference>
<dbReference type="InterPro" id="IPR024654">
    <property type="entry name" value="Calcineurin-like_PHP_lpxH"/>
</dbReference>
<name>X1DWT1_9ZZZZ</name>
<organism evidence="2">
    <name type="scientific">marine sediment metagenome</name>
    <dbReference type="NCBI Taxonomy" id="412755"/>
    <lineage>
        <taxon>unclassified sequences</taxon>
        <taxon>metagenomes</taxon>
        <taxon>ecological metagenomes</taxon>
    </lineage>
</organism>
<accession>X1DWT1</accession>
<dbReference type="SUPFAM" id="SSF56300">
    <property type="entry name" value="Metallo-dependent phosphatases"/>
    <property type="match status" value="1"/>
</dbReference>
<evidence type="ECO:0000259" key="1">
    <source>
        <dbReference type="Pfam" id="PF12850"/>
    </source>
</evidence>
<proteinExistence type="predicted"/>
<comment type="caution">
    <text evidence="2">The sequence shown here is derived from an EMBL/GenBank/DDBJ whole genome shotgun (WGS) entry which is preliminary data.</text>
</comment>
<feature type="domain" description="Calcineurin-like phosphoesterase" evidence="1">
    <location>
        <begin position="3"/>
        <end position="43"/>
    </location>
</feature>
<dbReference type="EMBL" id="BART01032597">
    <property type="protein sequence ID" value="GAH12655.1"/>
    <property type="molecule type" value="Genomic_DNA"/>
</dbReference>
<protein>
    <recommendedName>
        <fullName evidence="1">Calcineurin-like phosphoesterase domain-containing protein</fullName>
    </recommendedName>
</protein>